<dbReference type="SUPFAM" id="SSF54593">
    <property type="entry name" value="Glyoxalase/Bleomycin resistance protein/Dihydroxybiphenyl dioxygenase"/>
    <property type="match status" value="1"/>
</dbReference>
<comment type="caution">
    <text evidence="2">The sequence shown here is derived from an EMBL/GenBank/DDBJ whole genome shotgun (WGS) entry which is preliminary data.</text>
</comment>
<evidence type="ECO:0000259" key="1">
    <source>
        <dbReference type="PROSITE" id="PS51819"/>
    </source>
</evidence>
<dbReference type="EMBL" id="LNQE01001117">
    <property type="protein sequence ID" value="KUG20995.1"/>
    <property type="molecule type" value="Genomic_DNA"/>
</dbReference>
<name>A0A0W8FL12_9ZZZZ</name>
<evidence type="ECO:0000313" key="2">
    <source>
        <dbReference type="EMBL" id="KUG20995.1"/>
    </source>
</evidence>
<proteinExistence type="predicted"/>
<dbReference type="InterPro" id="IPR029068">
    <property type="entry name" value="Glyas_Bleomycin-R_OHBP_Dase"/>
</dbReference>
<dbReference type="InterPro" id="IPR025870">
    <property type="entry name" value="Glyoxalase-like_dom"/>
</dbReference>
<dbReference type="AlphaFoldDB" id="A0A0W8FL12"/>
<feature type="domain" description="VOC" evidence="1">
    <location>
        <begin position="7"/>
        <end position="127"/>
    </location>
</feature>
<gene>
    <name evidence="2" type="ORF">ASZ90_009261</name>
</gene>
<reference evidence="2" key="1">
    <citation type="journal article" date="2015" name="Proc. Natl. Acad. Sci. U.S.A.">
        <title>Networks of energetic and metabolic interactions define dynamics in microbial communities.</title>
        <authorList>
            <person name="Embree M."/>
            <person name="Liu J.K."/>
            <person name="Al-Bassam M.M."/>
            <person name="Zengler K."/>
        </authorList>
    </citation>
    <scope>NUCLEOTIDE SEQUENCE</scope>
</reference>
<organism evidence="2">
    <name type="scientific">hydrocarbon metagenome</name>
    <dbReference type="NCBI Taxonomy" id="938273"/>
    <lineage>
        <taxon>unclassified sequences</taxon>
        <taxon>metagenomes</taxon>
        <taxon>ecological metagenomes</taxon>
    </lineage>
</organism>
<dbReference type="InterPro" id="IPR037523">
    <property type="entry name" value="VOC_core"/>
</dbReference>
<dbReference type="PROSITE" id="PS51819">
    <property type="entry name" value="VOC"/>
    <property type="match status" value="1"/>
</dbReference>
<dbReference type="Gene3D" id="3.30.720.110">
    <property type="match status" value="1"/>
</dbReference>
<keyword evidence="2" id="KW-0560">Oxidoreductase</keyword>
<protein>
    <submittedName>
        <fullName evidence="2">Glyoxalase/bleomycin resistance protein/dioxygenase domain</fullName>
    </submittedName>
</protein>
<keyword evidence="2" id="KW-0223">Dioxygenase</keyword>
<accession>A0A0W8FL12</accession>
<dbReference type="Pfam" id="PF12681">
    <property type="entry name" value="Glyoxalase_2"/>
    <property type="match status" value="1"/>
</dbReference>
<dbReference type="Gene3D" id="3.30.720.120">
    <property type="match status" value="1"/>
</dbReference>
<dbReference type="GO" id="GO:0051213">
    <property type="term" value="F:dioxygenase activity"/>
    <property type="evidence" value="ECO:0007669"/>
    <property type="project" value="UniProtKB-KW"/>
</dbReference>
<sequence>MQPIDATVQYPVVITPKLEECRNFYAKYFGFEIVFEADWYIQLKHPNGIELGFMKPNLANQPAFLHDGYNGKGVIITYDVENVGTEYEKAQEREGIKIVFPYTEEEWGQKHFILEDPAGMFVDIVQQLSEK</sequence>